<dbReference type="GO" id="GO:0016035">
    <property type="term" value="C:zeta DNA polymerase complex"/>
    <property type="evidence" value="ECO:0007669"/>
    <property type="project" value="TreeGrafter"/>
</dbReference>
<dbReference type="InterPro" id="IPR045091">
    <property type="entry name" value="Mad2-like"/>
</dbReference>
<dbReference type="PANTHER" id="PTHR11842">
    <property type="entry name" value="MITOTIC SPINDLE ASSEMBLY CHECKPOINT PROTEIN MAD2"/>
    <property type="match status" value="1"/>
</dbReference>
<reference evidence="4" key="1">
    <citation type="submission" date="2011-02" db="EMBL/GenBank/DDBJ databases">
        <title>The Genome Sequence of Capsaspora owczarzaki ATCC 30864.</title>
        <authorList>
            <person name="Russ C."/>
            <person name="Cuomo C."/>
            <person name="Burger G."/>
            <person name="Gray M.W."/>
            <person name="Holland P.W.H."/>
            <person name="King N."/>
            <person name="Lang F.B.F."/>
            <person name="Roger A.J."/>
            <person name="Ruiz-Trillo I."/>
            <person name="Young S.K."/>
            <person name="Zeng Q."/>
            <person name="Gargeya S."/>
            <person name="Alvarado L."/>
            <person name="Berlin A."/>
            <person name="Chapman S.B."/>
            <person name="Chen Z."/>
            <person name="Freedman E."/>
            <person name="Gellesch M."/>
            <person name="Goldberg J."/>
            <person name="Griggs A."/>
            <person name="Gujja S."/>
            <person name="Heilman E."/>
            <person name="Heiman D."/>
            <person name="Howarth C."/>
            <person name="Mehta T."/>
            <person name="Neiman D."/>
            <person name="Pearson M."/>
            <person name="Roberts A."/>
            <person name="Saif S."/>
            <person name="Shea T."/>
            <person name="Shenoy N."/>
            <person name="Sisk P."/>
            <person name="Stolte C."/>
            <person name="Sykes S."/>
            <person name="White J."/>
            <person name="Yandava C."/>
            <person name="Haas B."/>
            <person name="Nusbaum C."/>
            <person name="Birren B."/>
        </authorList>
    </citation>
    <scope>NUCLEOTIDE SEQUENCE</scope>
    <source>
        <strain evidence="4">ATCC 30864</strain>
    </source>
</reference>
<dbReference type="PROSITE" id="PS50815">
    <property type="entry name" value="HORMA"/>
    <property type="match status" value="1"/>
</dbReference>
<feature type="region of interest" description="Disordered" evidence="1">
    <location>
        <begin position="115"/>
        <end position="144"/>
    </location>
</feature>
<feature type="compositionally biased region" description="Acidic residues" evidence="1">
    <location>
        <begin position="39"/>
        <end position="50"/>
    </location>
</feature>
<evidence type="ECO:0000313" key="3">
    <source>
        <dbReference type="EMBL" id="KJE88600.1"/>
    </source>
</evidence>
<feature type="region of interest" description="Disordered" evidence="1">
    <location>
        <begin position="1"/>
        <end position="85"/>
    </location>
</feature>
<evidence type="ECO:0000259" key="2">
    <source>
        <dbReference type="PROSITE" id="PS50815"/>
    </source>
</evidence>
<dbReference type="Pfam" id="PF02301">
    <property type="entry name" value="HORMA"/>
    <property type="match status" value="1"/>
</dbReference>
<feature type="domain" description="HORMA" evidence="2">
    <location>
        <begin position="154"/>
        <end position="352"/>
    </location>
</feature>
<keyword evidence="4" id="KW-1185">Reference proteome</keyword>
<accession>A0A0D2WGQ2</accession>
<organism evidence="3 4">
    <name type="scientific">Capsaspora owczarzaki (strain ATCC 30864)</name>
    <dbReference type="NCBI Taxonomy" id="595528"/>
    <lineage>
        <taxon>Eukaryota</taxon>
        <taxon>Filasterea</taxon>
        <taxon>Capsaspora</taxon>
    </lineage>
</organism>
<dbReference type="PhylomeDB" id="A0A0D2WGQ2"/>
<dbReference type="PANTHER" id="PTHR11842:SF10">
    <property type="entry name" value="MITOTIC SPINDLE ASSEMBLY CHECKPOINT PROTEIN MAD2B"/>
    <property type="match status" value="1"/>
</dbReference>
<dbReference type="InterPro" id="IPR003511">
    <property type="entry name" value="HORMA_dom"/>
</dbReference>
<proteinExistence type="predicted"/>
<evidence type="ECO:0000256" key="1">
    <source>
        <dbReference type="SAM" id="MobiDB-lite"/>
    </source>
</evidence>
<feature type="compositionally biased region" description="Polar residues" evidence="1">
    <location>
        <begin position="120"/>
        <end position="134"/>
    </location>
</feature>
<dbReference type="OrthoDB" id="21254at2759"/>
<feature type="compositionally biased region" description="Polar residues" evidence="1">
    <location>
        <begin position="14"/>
        <end position="26"/>
    </location>
</feature>
<dbReference type="SUPFAM" id="SSF56019">
    <property type="entry name" value="The spindle assembly checkpoint protein mad2"/>
    <property type="match status" value="1"/>
</dbReference>
<dbReference type="Proteomes" id="UP000008743">
    <property type="component" value="Unassembled WGS sequence"/>
</dbReference>
<dbReference type="AlphaFoldDB" id="A0A0D2WGQ2"/>
<dbReference type="STRING" id="595528.A0A0D2WGQ2"/>
<dbReference type="EMBL" id="KE346360">
    <property type="protein sequence ID" value="KJE88600.1"/>
    <property type="molecule type" value="Genomic_DNA"/>
</dbReference>
<protein>
    <submittedName>
        <fullName evidence="3">Mitotic arrest defective protein 2B</fullName>
    </submittedName>
</protein>
<dbReference type="InterPro" id="IPR036570">
    <property type="entry name" value="HORMA_dom_sf"/>
</dbReference>
<dbReference type="FunCoup" id="A0A0D2WGQ2">
    <property type="interactions" value="665"/>
</dbReference>
<dbReference type="eggNOG" id="KOG3186">
    <property type="taxonomic scope" value="Eukaryota"/>
</dbReference>
<dbReference type="Gene3D" id="3.30.900.10">
    <property type="entry name" value="HORMA domain"/>
    <property type="match status" value="1"/>
</dbReference>
<evidence type="ECO:0000313" key="4">
    <source>
        <dbReference type="Proteomes" id="UP000008743"/>
    </source>
</evidence>
<sequence length="373" mass="40850">MRSSRDSRAAAAPPNQSWTSMHNDNNAMMLDDKDHNDNDNDDDDVDDDDLLQARMRDQPSTSAAAAAAARPPMMKPPLSSLIGNHASTTSGAGLITSGSAAQVAGARNLVNAAPAALPSHPNTTSHSNAQQPVGSNPAPALPAEQSDQVGLDYNASVDILCDFLEVAIHMILYARQLYPMESFERRKKFNVPVYMNRHPELNRYILDIVSSLRPWMEKRLVTRVAVNVVNPVDTSTDETAILERFVFEVQAATLPASRSVSLADIELMLRAVLIKISLCDALLQPVLAKDLETRSFSVCVFTRPEASGTIGMYKDHRLPWIMAEPRDAILANPFLHPLKSVHTGLLQMQLFVEERAVEEQHVGLDPGQAAMQT</sequence>
<gene>
    <name evidence="3" type="ORF">CAOG_000231</name>
</gene>
<dbReference type="InParanoid" id="A0A0D2WGQ2"/>
<name>A0A0D2WGQ2_CAPO3</name>